<dbReference type="OrthoDB" id="1542757at2759"/>
<evidence type="ECO:0000259" key="3">
    <source>
        <dbReference type="Pfam" id="PF13962"/>
    </source>
</evidence>
<dbReference type="SUPFAM" id="SSF48403">
    <property type="entry name" value="Ankyrin repeat"/>
    <property type="match status" value="1"/>
</dbReference>
<dbReference type="Pfam" id="PF13857">
    <property type="entry name" value="Ank_5"/>
    <property type="match status" value="1"/>
</dbReference>
<dbReference type="PANTHER" id="PTHR24128:SF24">
    <property type="entry name" value="ANKYRIN REPEAT PROTEIN"/>
    <property type="match status" value="1"/>
</dbReference>
<dbReference type="PROSITE" id="PS50297">
    <property type="entry name" value="ANK_REP_REGION"/>
    <property type="match status" value="1"/>
</dbReference>
<evidence type="ECO:0000256" key="2">
    <source>
        <dbReference type="SAM" id="Phobius"/>
    </source>
</evidence>
<dbReference type="InterPro" id="IPR036770">
    <property type="entry name" value="Ankyrin_rpt-contain_sf"/>
</dbReference>
<keyword evidence="5" id="KW-1185">Reference proteome</keyword>
<feature type="transmembrane region" description="Helical" evidence="2">
    <location>
        <begin position="290"/>
        <end position="307"/>
    </location>
</feature>
<sequence>MDGRIERMEQVAENNIDFFYGLIKKDVKYLDHIDEFPFFDTPLHKVVSKGNIPVAMEIMRLKPSFARKPNEDGYSPIDLALQKGHFEMVHQLLHVDQDLVRVRGRENMTPLHHVAKRNDQLDLLTEFISIYPDSIIDVTTQNETALHIALKNNSIESFKALVGCLTSNWSQNALDYERKILNWKDKDGNTVLHIAVDKRQTEAVRHLFARSSEVDVKIKNKEGKTAWDILQRQRETQRQTQTQTGNSEMRKMLIRVGASEGSSITTSRRLEKIRIKCARQITTISDDKRNALLVVATLLLSVTYQAALNPPGGLHEGISKPGANFSRISTRPCPANASSYHRTCGKKNLFKGTEGQGTANLVNTIPFSVFLFSNSVTFLISNSVTVLLIPDGYIGWMLSGTQVFLWACYIVSFAAITGYTNFWITLISIGSMLYLILLHAFSCWTRIRRRRHGLGLRGLPIPLQENGCRGYV</sequence>
<proteinExistence type="predicted"/>
<dbReference type="GeneID" id="115962949"/>
<dbReference type="OMA" id="RIDETMF"/>
<keyword evidence="1" id="KW-0040">ANK repeat</keyword>
<dbReference type="EnsemblPlants" id="QL10p001535:mrna">
    <property type="protein sequence ID" value="QL10p001535:mrna"/>
    <property type="gene ID" value="QL10p001535"/>
</dbReference>
<reference evidence="4" key="2">
    <citation type="submission" date="2021-01" db="UniProtKB">
        <authorList>
            <consortium name="EnsemblPlants"/>
        </authorList>
    </citation>
    <scope>IDENTIFICATION</scope>
</reference>
<feature type="domain" description="PGG" evidence="3">
    <location>
        <begin position="286"/>
        <end position="316"/>
    </location>
</feature>
<evidence type="ECO:0000313" key="4">
    <source>
        <dbReference type="EnsemblPlants" id="QL10p001535:mrna"/>
    </source>
</evidence>
<dbReference type="InterPro" id="IPR026961">
    <property type="entry name" value="PGG_dom"/>
</dbReference>
<keyword evidence="2" id="KW-0472">Membrane</keyword>
<feature type="transmembrane region" description="Helical" evidence="2">
    <location>
        <begin position="396"/>
        <end position="416"/>
    </location>
</feature>
<dbReference type="PANTHER" id="PTHR24128">
    <property type="entry name" value="HOMEOBOX PROTEIN WARIAI"/>
    <property type="match status" value="1"/>
</dbReference>
<dbReference type="Gene3D" id="1.25.40.20">
    <property type="entry name" value="Ankyrin repeat-containing domain"/>
    <property type="match status" value="1"/>
</dbReference>
<reference evidence="4 5" key="1">
    <citation type="journal article" date="2016" name="G3 (Bethesda)">
        <title>First Draft Assembly and Annotation of the Genome of a California Endemic Oak Quercus lobata Nee (Fagaceae).</title>
        <authorList>
            <person name="Sork V.L."/>
            <person name="Fitz-Gibbon S.T."/>
            <person name="Puiu D."/>
            <person name="Crepeau M."/>
            <person name="Gugger P.F."/>
            <person name="Sherman R."/>
            <person name="Stevens K."/>
            <person name="Langley C.H."/>
            <person name="Pellegrini M."/>
            <person name="Salzberg S.L."/>
        </authorList>
    </citation>
    <scope>NUCLEOTIDE SEQUENCE [LARGE SCALE GENOMIC DNA]</scope>
    <source>
        <strain evidence="4 5">cv. SW786</strain>
    </source>
</reference>
<dbReference type="PROSITE" id="PS50088">
    <property type="entry name" value="ANK_REPEAT"/>
    <property type="match status" value="1"/>
</dbReference>
<accession>A0A7N2MMS9</accession>
<dbReference type="KEGG" id="qlo:115962949"/>
<dbReference type="Gramene" id="QL10p001535:mrna">
    <property type="protein sequence ID" value="QL10p001535:mrna"/>
    <property type="gene ID" value="QL10p001535"/>
</dbReference>
<evidence type="ECO:0000313" key="5">
    <source>
        <dbReference type="Proteomes" id="UP000594261"/>
    </source>
</evidence>
<keyword evidence="2" id="KW-1133">Transmembrane helix</keyword>
<dbReference type="EMBL" id="LRBV02000010">
    <property type="status" value="NOT_ANNOTATED_CDS"/>
    <property type="molecule type" value="Genomic_DNA"/>
</dbReference>
<dbReference type="Pfam" id="PF13962">
    <property type="entry name" value="PGG"/>
    <property type="match status" value="1"/>
</dbReference>
<protein>
    <recommendedName>
        <fullName evidence="3">PGG domain-containing protein</fullName>
    </recommendedName>
</protein>
<dbReference type="RefSeq" id="XP_030937695.1">
    <property type="nucleotide sequence ID" value="XM_031081835.1"/>
</dbReference>
<feature type="repeat" description="ANK" evidence="1">
    <location>
        <begin position="187"/>
        <end position="219"/>
    </location>
</feature>
<dbReference type="InParanoid" id="A0A7N2MMS9"/>
<dbReference type="FunCoup" id="A0A7N2MMS9">
    <property type="interactions" value="99"/>
</dbReference>
<dbReference type="Proteomes" id="UP000594261">
    <property type="component" value="Chromosome 10"/>
</dbReference>
<dbReference type="InterPro" id="IPR002110">
    <property type="entry name" value="Ankyrin_rpt"/>
</dbReference>
<dbReference type="Pfam" id="PF12796">
    <property type="entry name" value="Ank_2"/>
    <property type="match status" value="1"/>
</dbReference>
<feature type="transmembrane region" description="Helical" evidence="2">
    <location>
        <begin position="367"/>
        <end position="389"/>
    </location>
</feature>
<gene>
    <name evidence="4" type="primary">LOC115962949</name>
</gene>
<feature type="transmembrane region" description="Helical" evidence="2">
    <location>
        <begin position="422"/>
        <end position="441"/>
    </location>
</feature>
<dbReference type="AlphaFoldDB" id="A0A7N2MMS9"/>
<name>A0A7N2MMS9_QUELO</name>
<dbReference type="RefSeq" id="XP_030937696.1">
    <property type="nucleotide sequence ID" value="XM_031081836.1"/>
</dbReference>
<organism evidence="4 5">
    <name type="scientific">Quercus lobata</name>
    <name type="common">Valley oak</name>
    <dbReference type="NCBI Taxonomy" id="97700"/>
    <lineage>
        <taxon>Eukaryota</taxon>
        <taxon>Viridiplantae</taxon>
        <taxon>Streptophyta</taxon>
        <taxon>Embryophyta</taxon>
        <taxon>Tracheophyta</taxon>
        <taxon>Spermatophyta</taxon>
        <taxon>Magnoliopsida</taxon>
        <taxon>eudicotyledons</taxon>
        <taxon>Gunneridae</taxon>
        <taxon>Pentapetalae</taxon>
        <taxon>rosids</taxon>
        <taxon>fabids</taxon>
        <taxon>Fagales</taxon>
        <taxon>Fagaceae</taxon>
        <taxon>Quercus</taxon>
    </lineage>
</organism>
<evidence type="ECO:0000256" key="1">
    <source>
        <dbReference type="PROSITE-ProRule" id="PRU00023"/>
    </source>
</evidence>
<dbReference type="SMART" id="SM00248">
    <property type="entry name" value="ANK"/>
    <property type="match status" value="5"/>
</dbReference>
<keyword evidence="2" id="KW-0812">Transmembrane</keyword>